<dbReference type="SUPFAM" id="SSF52317">
    <property type="entry name" value="Class I glutamine amidotransferase-like"/>
    <property type="match status" value="1"/>
</dbReference>
<evidence type="ECO:0000313" key="2">
    <source>
        <dbReference type="EMBL" id="AIF02204.1"/>
    </source>
</evidence>
<proteinExistence type="predicted"/>
<dbReference type="AlphaFoldDB" id="A0A075GEP1"/>
<dbReference type="InterPro" id="IPR029062">
    <property type="entry name" value="Class_I_gatase-like"/>
</dbReference>
<reference evidence="2" key="1">
    <citation type="journal article" date="2014" name="Genome Biol. Evol.">
        <title>Pangenome evidence for extensive interdomain horizontal transfer affecting lineage core and shell genes in uncultured planktonic thaumarchaeota and euryarchaeota.</title>
        <authorList>
            <person name="Deschamps P."/>
            <person name="Zivanovic Y."/>
            <person name="Moreira D."/>
            <person name="Rodriguez-Valera F."/>
            <person name="Lopez-Garcia P."/>
        </authorList>
    </citation>
    <scope>NUCLEOTIDE SEQUENCE</scope>
</reference>
<dbReference type="EMBL" id="KF900643">
    <property type="protein sequence ID" value="AIF02204.1"/>
    <property type="molecule type" value="Genomic_DNA"/>
</dbReference>
<dbReference type="Pfam" id="PF14258">
    <property type="entry name" value="DUF4350"/>
    <property type="match status" value="1"/>
</dbReference>
<feature type="domain" description="DUF4350" evidence="1">
    <location>
        <begin position="6"/>
        <end position="229"/>
    </location>
</feature>
<protein>
    <submittedName>
        <fullName evidence="2">S-layer domain-containing protein</fullName>
    </submittedName>
</protein>
<evidence type="ECO:0000259" key="1">
    <source>
        <dbReference type="Pfam" id="PF14258"/>
    </source>
</evidence>
<name>A0A075GEP1_9EURY</name>
<dbReference type="InterPro" id="IPR025646">
    <property type="entry name" value="DUF4350"/>
</dbReference>
<organism evidence="2">
    <name type="scientific">uncultured marine group II/III euryarchaeote KM3_155_E06</name>
    <dbReference type="NCBI Taxonomy" id="1457897"/>
    <lineage>
        <taxon>Archaea</taxon>
        <taxon>Methanobacteriati</taxon>
        <taxon>Methanobacteriota</taxon>
        <taxon>environmental samples</taxon>
    </lineage>
</organism>
<accession>A0A075GEP1</accession>
<sequence length="237" mass="26142">MGSSVSNPESDGLSLLASKLQELGHEVERIEAELPVNDALPWDVLVLPFPKLQFSTGEMVALHEHLRSGNSLLLLTEWGDLYSHVDHLNELTAPYGIHIQKDRVTDLEDHVSHEVKLGGVVLDEQPMPHYVRIRNFSEHPITDGLSELIYFSGCSLKTSEPAVTIASTEATSFGDLDLDIELDDDEEQGNLTIAAASEMEGRMLVVGDSNIAANGYVEQGDNLAFILQTIEWLLRAR</sequence>